<organism evidence="7 8">
    <name type="scientific">Arcanobacterium haemolyticum (strain ATCC 9345 / DSM 20595 / CCM 5947 / CCUG 17215 / LMG 16163 / NBRC 15585 / NCTC 8452 / 11018)</name>
    <dbReference type="NCBI Taxonomy" id="644284"/>
    <lineage>
        <taxon>Bacteria</taxon>
        <taxon>Bacillati</taxon>
        <taxon>Actinomycetota</taxon>
        <taxon>Actinomycetes</taxon>
        <taxon>Actinomycetales</taxon>
        <taxon>Actinomycetaceae</taxon>
        <taxon>Arcanobacterium</taxon>
    </lineage>
</organism>
<evidence type="ECO:0000313" key="7">
    <source>
        <dbReference type="EMBL" id="ADH92841.1"/>
    </source>
</evidence>
<evidence type="ECO:0000256" key="3">
    <source>
        <dbReference type="ARBA" id="ARBA00022729"/>
    </source>
</evidence>
<evidence type="ECO:0000256" key="1">
    <source>
        <dbReference type="ARBA" id="ARBA00004141"/>
    </source>
</evidence>
<feature type="transmembrane region" description="Helical" evidence="6">
    <location>
        <begin position="665"/>
        <end position="691"/>
    </location>
</feature>
<dbReference type="InterPro" id="IPR035906">
    <property type="entry name" value="MetI-like_sf"/>
</dbReference>
<dbReference type="SUPFAM" id="SSF53850">
    <property type="entry name" value="Periplasmic binding protein-like II"/>
    <property type="match status" value="1"/>
</dbReference>
<dbReference type="GO" id="GO:0015888">
    <property type="term" value="P:thiamine transport"/>
    <property type="evidence" value="ECO:0007669"/>
    <property type="project" value="TreeGrafter"/>
</dbReference>
<dbReference type="GO" id="GO:0030975">
    <property type="term" value="F:thiamine binding"/>
    <property type="evidence" value="ECO:0007669"/>
    <property type="project" value="TreeGrafter"/>
</dbReference>
<keyword evidence="4 6" id="KW-1133">Transmembrane helix</keyword>
<dbReference type="SUPFAM" id="SSF161098">
    <property type="entry name" value="MetI-like"/>
    <property type="match status" value="2"/>
</dbReference>
<accession>D7BPJ2</accession>
<keyword evidence="8" id="KW-1185">Reference proteome</keyword>
<evidence type="ECO:0000256" key="6">
    <source>
        <dbReference type="SAM" id="Phobius"/>
    </source>
</evidence>
<dbReference type="HOGENOM" id="CLU_018961_0_0_11"/>
<dbReference type="RefSeq" id="WP_013170335.1">
    <property type="nucleotide sequence ID" value="NC_014218.1"/>
</dbReference>
<keyword evidence="5 6" id="KW-0472">Membrane</keyword>
<feature type="transmembrane region" description="Helical" evidence="6">
    <location>
        <begin position="401"/>
        <end position="423"/>
    </location>
</feature>
<dbReference type="PANTHER" id="PTHR30006">
    <property type="entry name" value="THIAMINE-BINDING PERIPLASMIC PROTEIN-RELATED"/>
    <property type="match status" value="1"/>
</dbReference>
<proteinExistence type="predicted"/>
<dbReference type="AlphaFoldDB" id="D7BPJ2"/>
<dbReference type="GO" id="GO:0030976">
    <property type="term" value="F:thiamine pyrophosphate binding"/>
    <property type="evidence" value="ECO:0007669"/>
    <property type="project" value="TreeGrafter"/>
</dbReference>
<feature type="transmembrane region" description="Helical" evidence="6">
    <location>
        <begin position="553"/>
        <end position="574"/>
    </location>
</feature>
<dbReference type="KEGG" id="ahe:Arch_1128"/>
<feature type="transmembrane region" description="Helical" evidence="6">
    <location>
        <begin position="368"/>
        <end position="389"/>
    </location>
</feature>
<dbReference type="EMBL" id="CP002045">
    <property type="protein sequence ID" value="ADH92841.1"/>
    <property type="molecule type" value="Genomic_DNA"/>
</dbReference>
<dbReference type="eggNOG" id="COG1840">
    <property type="taxonomic scope" value="Bacteria"/>
</dbReference>
<keyword evidence="3" id="KW-0732">Signal</keyword>
<feature type="transmembrane region" description="Helical" evidence="6">
    <location>
        <begin position="454"/>
        <end position="470"/>
    </location>
</feature>
<dbReference type="Gene3D" id="1.10.3720.10">
    <property type="entry name" value="MetI-like"/>
    <property type="match status" value="1"/>
</dbReference>
<dbReference type="GO" id="GO:0016020">
    <property type="term" value="C:membrane"/>
    <property type="evidence" value="ECO:0007669"/>
    <property type="project" value="UniProtKB-SubCell"/>
</dbReference>
<protein>
    <submittedName>
        <fullName evidence="7">ABC-type Fe3+ transport system periplasmic component</fullName>
    </submittedName>
</protein>
<sequence>MTSLWLRRHLPRFIVVVVVLVLGIVGIRMSQDFAPQLMVLCSNNEDTCHALVRGYERSHSVRTQVVRMPTSEALAYVRSSKDRSEFDVWVGGPAEAYVLADRDGLLTEHNIETSHIPASMTSPTWIGTYGGVLSFCVGADSPTPHTWNDLAAYPGRLALPLPFTSGTAATMLTIQHERGADLRYLRALHDHATVYTSSGTDPARLVALGRVDAAVTFEAYCPTDASNPRAPHLIIPQDGTGYEVGAGAVLAHGRNAAGRDFLSYVVSQEGQHITASAENQNPVSLVLPDNLSRRLAHYPARIYTENIVANAAIRERLLTQYANEIMYPDGVVGPLWRSLRLSFGGALVATLVGGLLALTYRLHLRGRILILIAACGPILVPSVAISSALTQSPLALDPYDWPIVVATFAICGTPLAFVIFLALTSNITTSLVMSAADAGASPTYVLRRLYVPRLWAPAGVSIAAVTLWFMNDNSAGAAYGGRDHAFINMALSALPLGTKASVAVLVACGGLALAGAVLTWVALTYFPVSHRYVVVRSCAPHRFLARFFARERALLAIVVVVWVVLMVYVVAVMWQEIDTAAVSHGMFVRLGVKLWLGVAVTCVAVVVGVALAIRGWVHPNRVHAVMVFVLLSAPIGIGLLMTMLFRHSVDVSGVPVFPALVGGYSFGSGSIAVIVAYLAVAIPLAYFFAILSVRPVMHVAQVARDLGASRVRTLVVVLAHARGRLVALTSVVFGVTLTQTATLAFVQPAYLAVSARDMVSLAEHGRVGEIYAAALSAGGIAAVLMVIGTLGFFGRSLWLPKERL</sequence>
<dbReference type="Pfam" id="PF13531">
    <property type="entry name" value="SBP_bac_11"/>
    <property type="match status" value="1"/>
</dbReference>
<dbReference type="STRING" id="644284.Arch_1128"/>
<evidence type="ECO:0000256" key="4">
    <source>
        <dbReference type="ARBA" id="ARBA00022989"/>
    </source>
</evidence>
<evidence type="ECO:0000256" key="2">
    <source>
        <dbReference type="ARBA" id="ARBA00022692"/>
    </source>
</evidence>
<comment type="subcellular location">
    <subcellularLocation>
        <location evidence="1">Membrane</location>
        <topology evidence="1">Multi-pass membrane protein</topology>
    </subcellularLocation>
</comment>
<dbReference type="Proteomes" id="UP000000376">
    <property type="component" value="Chromosome"/>
</dbReference>
<dbReference type="eggNOG" id="COG1178">
    <property type="taxonomic scope" value="Bacteria"/>
</dbReference>
<feature type="transmembrane region" description="Helical" evidence="6">
    <location>
        <begin position="594"/>
        <end position="613"/>
    </location>
</feature>
<evidence type="ECO:0000313" key="8">
    <source>
        <dbReference type="Proteomes" id="UP000000376"/>
    </source>
</evidence>
<gene>
    <name evidence="7" type="ordered locus">Arch_1128</name>
</gene>
<dbReference type="GO" id="GO:0030288">
    <property type="term" value="C:outer membrane-bounded periplasmic space"/>
    <property type="evidence" value="ECO:0007669"/>
    <property type="project" value="TreeGrafter"/>
</dbReference>
<feature type="transmembrane region" description="Helical" evidence="6">
    <location>
        <begin position="725"/>
        <end position="750"/>
    </location>
</feature>
<dbReference type="PANTHER" id="PTHR30006:SF2">
    <property type="entry name" value="ABC TRANSPORTER SUBSTRATE-BINDING PROTEIN"/>
    <property type="match status" value="1"/>
</dbReference>
<name>D7BPJ2_ARCHD</name>
<keyword evidence="2 6" id="KW-0812">Transmembrane</keyword>
<dbReference type="Gene3D" id="3.40.190.10">
    <property type="entry name" value="Periplasmic binding protein-like II"/>
    <property type="match status" value="2"/>
</dbReference>
<feature type="transmembrane region" description="Helical" evidence="6">
    <location>
        <begin position="770"/>
        <end position="793"/>
    </location>
</feature>
<feature type="transmembrane region" description="Helical" evidence="6">
    <location>
        <begin position="341"/>
        <end position="361"/>
    </location>
</feature>
<reference evidence="7 8" key="1">
    <citation type="journal article" date="2010" name="Stand. Genomic Sci.">
        <title>Complete genome sequence of Arcanobacterium haemolyticum type strain (11018).</title>
        <authorList>
            <person name="Yasawong M."/>
            <person name="Teshima H."/>
            <person name="Lapidus A."/>
            <person name="Nolan M."/>
            <person name="Lucas S."/>
            <person name="Glavina Del Rio T."/>
            <person name="Tice H."/>
            <person name="Cheng J."/>
            <person name="Bruce D."/>
            <person name="Detter C."/>
            <person name="Tapia R."/>
            <person name="Han C."/>
            <person name="Goodwin L."/>
            <person name="Pitluck S."/>
            <person name="Liolios K."/>
            <person name="Ivanova N."/>
            <person name="Mavromatis K."/>
            <person name="Mikhailova N."/>
            <person name="Pati A."/>
            <person name="Chen A."/>
            <person name="Palaniappan K."/>
            <person name="Land M."/>
            <person name="Hauser L."/>
            <person name="Chang Y."/>
            <person name="Jeffries C."/>
            <person name="Rohde M."/>
            <person name="Sikorski J."/>
            <person name="Pukall R."/>
            <person name="Goker M."/>
            <person name="Woyke T."/>
            <person name="Bristow J."/>
            <person name="Eisen J."/>
            <person name="Markowitz V."/>
            <person name="Hugenholtz P."/>
            <person name="Kyrpides N."/>
            <person name="Klenk H."/>
        </authorList>
    </citation>
    <scope>NUCLEOTIDE SEQUENCE [LARGE SCALE GENOMIC DNA]</scope>
    <source>
        <strain evidence="8">ATCC 9345 / DSM 20595 / CCUG 17215 / LMG 16163 / NBRC 15585 / NCTC 8452 / 11018</strain>
    </source>
</reference>
<feature type="transmembrane region" description="Helical" evidence="6">
    <location>
        <begin position="502"/>
        <end position="526"/>
    </location>
</feature>
<evidence type="ECO:0000256" key="5">
    <source>
        <dbReference type="ARBA" id="ARBA00023136"/>
    </source>
</evidence>
<feature type="transmembrane region" description="Helical" evidence="6">
    <location>
        <begin position="625"/>
        <end position="645"/>
    </location>
</feature>